<evidence type="ECO:0000313" key="2">
    <source>
        <dbReference type="EMBL" id="QDE40901.1"/>
    </source>
</evidence>
<dbReference type="RefSeq" id="WP_139984826.1">
    <property type="nucleotide sequence ID" value="NZ_CP041046.1"/>
</dbReference>
<accession>A0A4Y5Z6H3</accession>
<dbReference type="KEGG" id="lpy:FIV34_17630"/>
<reference evidence="2 3" key="1">
    <citation type="submission" date="2019-06" db="EMBL/GenBank/DDBJ databases">
        <title>A complete genome sequence for Luteibacter pinisoli MAH-14.</title>
        <authorList>
            <person name="Baltrus D.A."/>
        </authorList>
    </citation>
    <scope>NUCLEOTIDE SEQUENCE [LARGE SCALE GENOMIC DNA]</scope>
    <source>
        <strain evidence="2 3">MAH-14</strain>
    </source>
</reference>
<keyword evidence="1" id="KW-1133">Transmembrane helix</keyword>
<evidence type="ECO:0000313" key="3">
    <source>
        <dbReference type="Proteomes" id="UP000316093"/>
    </source>
</evidence>
<keyword evidence="1" id="KW-0472">Membrane</keyword>
<proteinExistence type="predicted"/>
<sequence>MLTMAPDAVATSQVPDNALGSMETPLSFTELNRRLSAIPDYDSAPPKRRRLPAIGFLVSLLAYAGTLVVAKLPINGKVQVALMLLLLAVEIGGVAINFWFSRREFVSLLRPFEDFAGQLDHDFPYHFQIRTWLIGQPRDVLSKHASMSKYRRERYTQKLPLLAGSISTLGIVPVLVAVYFQGRQILEGHAITWIDGLFGFLLLLFYFLTWTSTLTKSRLEAMDMHLQDAWTDVQTTDAATKSDASTDSSTAKDLNT</sequence>
<protein>
    <submittedName>
        <fullName evidence="2">Uncharacterized protein</fullName>
    </submittedName>
</protein>
<name>A0A4Y5Z6H3_9GAMM</name>
<dbReference type="Proteomes" id="UP000316093">
    <property type="component" value="Chromosome"/>
</dbReference>
<feature type="transmembrane region" description="Helical" evidence="1">
    <location>
        <begin position="159"/>
        <end position="178"/>
    </location>
</feature>
<organism evidence="2 3">
    <name type="scientific">Luteibacter pinisoli</name>
    <dbReference type="NCBI Taxonomy" id="2589080"/>
    <lineage>
        <taxon>Bacteria</taxon>
        <taxon>Pseudomonadati</taxon>
        <taxon>Pseudomonadota</taxon>
        <taxon>Gammaproteobacteria</taxon>
        <taxon>Lysobacterales</taxon>
        <taxon>Rhodanobacteraceae</taxon>
        <taxon>Luteibacter</taxon>
    </lineage>
</organism>
<feature type="transmembrane region" description="Helical" evidence="1">
    <location>
        <begin position="53"/>
        <end position="74"/>
    </location>
</feature>
<keyword evidence="1" id="KW-0812">Transmembrane</keyword>
<dbReference type="OrthoDB" id="5949970at2"/>
<evidence type="ECO:0000256" key="1">
    <source>
        <dbReference type="SAM" id="Phobius"/>
    </source>
</evidence>
<feature type="transmembrane region" description="Helical" evidence="1">
    <location>
        <begin position="190"/>
        <end position="208"/>
    </location>
</feature>
<dbReference type="EMBL" id="CP041046">
    <property type="protein sequence ID" value="QDE40901.1"/>
    <property type="molecule type" value="Genomic_DNA"/>
</dbReference>
<gene>
    <name evidence="2" type="ORF">FIV34_17630</name>
</gene>
<feature type="transmembrane region" description="Helical" evidence="1">
    <location>
        <begin position="80"/>
        <end position="100"/>
    </location>
</feature>
<dbReference type="AlphaFoldDB" id="A0A4Y5Z6H3"/>
<keyword evidence="3" id="KW-1185">Reference proteome</keyword>